<keyword evidence="4" id="KW-0067">ATP-binding</keyword>
<dbReference type="Pfam" id="PF02463">
    <property type="entry name" value="SMC_N"/>
    <property type="match status" value="1"/>
</dbReference>
<dbReference type="InterPro" id="IPR003395">
    <property type="entry name" value="RecF/RecN/SMC_N"/>
</dbReference>
<keyword evidence="2" id="KW-0235">DNA replication</keyword>
<dbReference type="SUPFAM" id="SSF52540">
    <property type="entry name" value="P-loop containing nucleoside triphosphate hydrolases"/>
    <property type="match status" value="1"/>
</dbReference>
<dbReference type="InterPro" id="IPR027417">
    <property type="entry name" value="P-loop_NTPase"/>
</dbReference>
<accession>A0A381YV57</accession>
<keyword evidence="5" id="KW-0238">DNA-binding</keyword>
<dbReference type="InterPro" id="IPR042174">
    <property type="entry name" value="RecF_2"/>
</dbReference>
<evidence type="ECO:0000256" key="4">
    <source>
        <dbReference type="ARBA" id="ARBA00022840"/>
    </source>
</evidence>
<dbReference type="PANTHER" id="PTHR32182:SF0">
    <property type="entry name" value="DNA REPLICATION AND REPAIR PROTEIN RECF"/>
    <property type="match status" value="1"/>
</dbReference>
<dbReference type="NCBIfam" id="TIGR00611">
    <property type="entry name" value="recf"/>
    <property type="match status" value="1"/>
</dbReference>
<feature type="domain" description="RecF/RecN/SMC N-terminal" evidence="6">
    <location>
        <begin position="3"/>
        <end position="338"/>
    </location>
</feature>
<keyword evidence="3" id="KW-0547">Nucleotide-binding</keyword>
<dbReference type="Gene3D" id="3.40.50.300">
    <property type="entry name" value="P-loop containing nucleotide triphosphate hydrolases"/>
    <property type="match status" value="1"/>
</dbReference>
<evidence type="ECO:0000313" key="7">
    <source>
        <dbReference type="EMBL" id="SVA80938.1"/>
    </source>
</evidence>
<proteinExistence type="inferred from homology"/>
<evidence type="ECO:0000256" key="5">
    <source>
        <dbReference type="ARBA" id="ARBA00023125"/>
    </source>
</evidence>
<dbReference type="GO" id="GO:0003697">
    <property type="term" value="F:single-stranded DNA binding"/>
    <property type="evidence" value="ECO:0007669"/>
    <property type="project" value="InterPro"/>
</dbReference>
<dbReference type="AlphaFoldDB" id="A0A381YV57"/>
<evidence type="ECO:0000256" key="3">
    <source>
        <dbReference type="ARBA" id="ARBA00022741"/>
    </source>
</evidence>
<dbReference type="GO" id="GO:0006302">
    <property type="term" value="P:double-strand break repair"/>
    <property type="evidence" value="ECO:0007669"/>
    <property type="project" value="TreeGrafter"/>
</dbReference>
<dbReference type="InterPro" id="IPR001238">
    <property type="entry name" value="DNA-binding_RecF"/>
</dbReference>
<dbReference type="GO" id="GO:0000731">
    <property type="term" value="P:DNA synthesis involved in DNA repair"/>
    <property type="evidence" value="ECO:0007669"/>
    <property type="project" value="TreeGrafter"/>
</dbReference>
<organism evidence="7">
    <name type="scientific">marine metagenome</name>
    <dbReference type="NCBI Taxonomy" id="408172"/>
    <lineage>
        <taxon>unclassified sequences</taxon>
        <taxon>metagenomes</taxon>
        <taxon>ecological metagenomes</taxon>
    </lineage>
</organism>
<evidence type="ECO:0000256" key="1">
    <source>
        <dbReference type="ARBA" id="ARBA00022490"/>
    </source>
</evidence>
<dbReference type="HAMAP" id="MF_00365">
    <property type="entry name" value="RecF"/>
    <property type="match status" value="1"/>
</dbReference>
<protein>
    <recommendedName>
        <fullName evidence="6">RecF/RecN/SMC N-terminal domain-containing protein</fullName>
    </recommendedName>
</protein>
<sequence length="355" mass="41737">MIIRNIEVSQFRNYGRCTTKLSPEINWIYGANGQGKTNLVEAVFYLCNLESFRTTKPSLLLQEKKAEAVLQAEVERKKVLHLVRVNITKKGRQVFLDHKPSRRVSEYIFSFMALSFTPEDVNLFRSVPQERRKFFNRIMAFNDPLYFNNIQEYSKIISQKNALLRQGKIEQIQLWNEMLAKSAVQLMKRRNSYVEQVNQHLNDIFKDISGRPETLKLIYKPSLNSADYEEKNCLQQLEKSLSRDLQYGFAVLGPHRDEYHLMMDGKKDRDFFSQGEFRITNLSLKMTINRLFYEGYQFYPVLIFDDLFSELDDEVIKNVFQYFLTLKNQIFITSTSEPSGSLTVKKFNIVKGELV</sequence>
<name>A0A381YV57_9ZZZZ</name>
<dbReference type="PANTHER" id="PTHR32182">
    <property type="entry name" value="DNA REPLICATION AND REPAIR PROTEIN RECF"/>
    <property type="match status" value="1"/>
</dbReference>
<evidence type="ECO:0000256" key="2">
    <source>
        <dbReference type="ARBA" id="ARBA00022705"/>
    </source>
</evidence>
<reference evidence="7" key="1">
    <citation type="submission" date="2018-05" db="EMBL/GenBank/DDBJ databases">
        <authorList>
            <person name="Lanie J.A."/>
            <person name="Ng W.-L."/>
            <person name="Kazmierczak K.M."/>
            <person name="Andrzejewski T.M."/>
            <person name="Davidsen T.M."/>
            <person name="Wayne K.J."/>
            <person name="Tettelin H."/>
            <person name="Glass J.I."/>
            <person name="Rusch D."/>
            <person name="Podicherti R."/>
            <person name="Tsui H.-C.T."/>
            <person name="Winkler M.E."/>
        </authorList>
    </citation>
    <scope>NUCLEOTIDE SEQUENCE</scope>
</reference>
<dbReference type="EMBL" id="UINC01019150">
    <property type="protein sequence ID" value="SVA80938.1"/>
    <property type="molecule type" value="Genomic_DNA"/>
</dbReference>
<evidence type="ECO:0000259" key="6">
    <source>
        <dbReference type="Pfam" id="PF02463"/>
    </source>
</evidence>
<keyword evidence="1" id="KW-0963">Cytoplasm</keyword>
<dbReference type="GO" id="GO:0006260">
    <property type="term" value="P:DNA replication"/>
    <property type="evidence" value="ECO:0007669"/>
    <property type="project" value="UniProtKB-KW"/>
</dbReference>
<gene>
    <name evidence="7" type="ORF">METZ01_LOCUS133792</name>
</gene>
<dbReference type="Gene3D" id="1.20.1050.90">
    <property type="entry name" value="RecF/RecN/SMC, N-terminal domain"/>
    <property type="match status" value="1"/>
</dbReference>
<dbReference type="GO" id="GO:0005524">
    <property type="term" value="F:ATP binding"/>
    <property type="evidence" value="ECO:0007669"/>
    <property type="project" value="UniProtKB-KW"/>
</dbReference>